<dbReference type="FunFam" id="3.30.70.270:FF:000001">
    <property type="entry name" value="Diguanylate cyclase domain protein"/>
    <property type="match status" value="1"/>
</dbReference>
<feature type="domain" description="GGDEF" evidence="5">
    <location>
        <begin position="344"/>
        <end position="477"/>
    </location>
</feature>
<evidence type="ECO:0000256" key="3">
    <source>
        <dbReference type="ARBA" id="ARBA00029839"/>
    </source>
</evidence>
<dbReference type="InterPro" id="IPR044398">
    <property type="entry name" value="Globin-sensor_dom"/>
</dbReference>
<dbReference type="AlphaFoldDB" id="A0A067Z4B2"/>
<dbReference type="InterPro" id="IPR050469">
    <property type="entry name" value="Diguanylate_Cyclase"/>
</dbReference>
<dbReference type="SUPFAM" id="SSF46458">
    <property type="entry name" value="Globin-like"/>
    <property type="match status" value="1"/>
</dbReference>
<dbReference type="KEGG" id="goy:GLS_c14350"/>
<accession>A0A067Z4B2</accession>
<dbReference type="PANTHER" id="PTHR45138:SF9">
    <property type="entry name" value="DIGUANYLATE CYCLASE DGCM-RELATED"/>
    <property type="match status" value="1"/>
</dbReference>
<dbReference type="Gene3D" id="1.10.490.10">
    <property type="entry name" value="Globins"/>
    <property type="match status" value="1"/>
</dbReference>
<dbReference type="EC" id="2.7.7.65" evidence="1"/>
<dbReference type="SUPFAM" id="SSF55073">
    <property type="entry name" value="Nucleotide cyclase"/>
    <property type="match status" value="1"/>
</dbReference>
<dbReference type="GO" id="GO:0019825">
    <property type="term" value="F:oxygen binding"/>
    <property type="evidence" value="ECO:0007669"/>
    <property type="project" value="InterPro"/>
</dbReference>
<evidence type="ECO:0000256" key="1">
    <source>
        <dbReference type="ARBA" id="ARBA00012528"/>
    </source>
</evidence>
<proteinExistence type="predicted"/>
<dbReference type="PROSITE" id="PS50887">
    <property type="entry name" value="GGDEF"/>
    <property type="match status" value="1"/>
</dbReference>
<comment type="catalytic activity">
    <reaction evidence="4">
        <text>2 GTP = 3',3'-c-di-GMP + 2 diphosphate</text>
        <dbReference type="Rhea" id="RHEA:24898"/>
        <dbReference type="ChEBI" id="CHEBI:33019"/>
        <dbReference type="ChEBI" id="CHEBI:37565"/>
        <dbReference type="ChEBI" id="CHEBI:58805"/>
        <dbReference type="EC" id="2.7.7.65"/>
    </reaction>
</comment>
<name>A0A067Z4B2_GLUOY</name>
<evidence type="ECO:0000259" key="5">
    <source>
        <dbReference type="PROSITE" id="PS50887"/>
    </source>
</evidence>
<dbReference type="Proteomes" id="UP000031656">
    <property type="component" value="Chromosome"/>
</dbReference>
<dbReference type="InterPro" id="IPR048442">
    <property type="entry name" value="DosC_2nd"/>
</dbReference>
<dbReference type="Pfam" id="PF00990">
    <property type="entry name" value="GGDEF"/>
    <property type="match status" value="1"/>
</dbReference>
<dbReference type="InterPro" id="IPR000160">
    <property type="entry name" value="GGDEF_dom"/>
</dbReference>
<evidence type="ECO:0000256" key="4">
    <source>
        <dbReference type="ARBA" id="ARBA00034247"/>
    </source>
</evidence>
<dbReference type="SMART" id="SM00267">
    <property type="entry name" value="GGDEF"/>
    <property type="match status" value="1"/>
</dbReference>
<evidence type="ECO:0000313" key="7">
    <source>
        <dbReference type="Proteomes" id="UP000031656"/>
    </source>
</evidence>
<dbReference type="GO" id="GO:0020037">
    <property type="term" value="F:heme binding"/>
    <property type="evidence" value="ECO:0007669"/>
    <property type="project" value="InterPro"/>
</dbReference>
<dbReference type="Pfam" id="PF11563">
    <property type="entry name" value="Protoglobin"/>
    <property type="match status" value="1"/>
</dbReference>
<dbReference type="PANTHER" id="PTHR45138">
    <property type="entry name" value="REGULATORY COMPONENTS OF SENSORY TRANSDUCTION SYSTEM"/>
    <property type="match status" value="1"/>
</dbReference>
<dbReference type="CDD" id="cd01949">
    <property type="entry name" value="GGDEF"/>
    <property type="match status" value="1"/>
</dbReference>
<reference evidence="6 7" key="1">
    <citation type="journal article" date="2015" name="Appl. Microbiol. Biotechnol.">
        <title>The consequence of an additional NADH dehydrogenase paralog on the growth of Gluconobacter oxydans DSM3504.</title>
        <authorList>
            <person name="Kostner D."/>
            <person name="Luchterhand B."/>
            <person name="Junker A."/>
            <person name="Volland S."/>
            <person name="Daniel R."/>
            <person name="Buchs J."/>
            <person name="Liebl W."/>
            <person name="Ehrenreich A."/>
        </authorList>
    </citation>
    <scope>NUCLEOTIDE SEQUENCE [LARGE SCALE GENOMIC DNA]</scope>
    <source>
        <strain evidence="6">DSM 3504</strain>
    </source>
</reference>
<keyword evidence="6" id="KW-0808">Transferase</keyword>
<dbReference type="Pfam" id="PF21118">
    <property type="entry name" value="DosC_2nd"/>
    <property type="match status" value="1"/>
</dbReference>
<dbReference type="HOGENOM" id="CLU_000445_11_5_5"/>
<gene>
    <name evidence="6" type="primary">yddV</name>
    <name evidence="6" type="ORF">GLS_c14350</name>
</gene>
<dbReference type="GO" id="GO:0052621">
    <property type="term" value="F:diguanylate cyclase activity"/>
    <property type="evidence" value="ECO:0007669"/>
    <property type="project" value="UniProtKB-EC"/>
</dbReference>
<dbReference type="InterPro" id="IPR009050">
    <property type="entry name" value="Globin-like_sf"/>
</dbReference>
<dbReference type="InterPro" id="IPR043128">
    <property type="entry name" value="Rev_trsase/Diguanyl_cyclase"/>
</dbReference>
<evidence type="ECO:0000313" key="6">
    <source>
        <dbReference type="EMBL" id="AHK71323.1"/>
    </source>
</evidence>
<dbReference type="NCBIfam" id="TIGR00254">
    <property type="entry name" value="GGDEF"/>
    <property type="match status" value="1"/>
</dbReference>
<organism evidence="6 7">
    <name type="scientific">Gluconobacter oxydans DSM 3504</name>
    <dbReference type="NCBI Taxonomy" id="1288313"/>
    <lineage>
        <taxon>Bacteria</taxon>
        <taxon>Pseudomonadati</taxon>
        <taxon>Pseudomonadota</taxon>
        <taxon>Alphaproteobacteria</taxon>
        <taxon>Acetobacterales</taxon>
        <taxon>Acetobacteraceae</taxon>
        <taxon>Gluconobacter</taxon>
    </lineage>
</organism>
<dbReference type="GO" id="GO:1902201">
    <property type="term" value="P:negative regulation of bacterial-type flagellum-dependent cell motility"/>
    <property type="evidence" value="ECO:0007669"/>
    <property type="project" value="TreeGrafter"/>
</dbReference>
<protein>
    <recommendedName>
        <fullName evidence="2">Diguanylate cyclase DosC</fullName>
        <ecNumber evidence="1">2.7.7.65</ecNumber>
    </recommendedName>
    <alternativeName>
        <fullName evidence="3">Direct oxygen-sensing cyclase</fullName>
    </alternativeName>
</protein>
<sequence>MLLLQFLSRRSDHNFTEKHFMTIDFSEVQEPSIAQKEWENLIAQTPEHVRETVAEVIDRHAKDCVQRFYEVLLGNADAAPFLSNEIVDTRLRVALVRWLKELFSHDAPDAANLVQTQQRIGAAHARIQIPIHVVMHGARLLKRKLRMFIQSLGLNGSEYSMSTAYAEDMIDIAIEVMSLEFVKGTRKEVEVNEAFRLMSLGKDISLERETQRAALLEWGQSFLLDICYGGDSASTLSDSAFGLWLRHKGSVLFQGAPEIDVVSKAVEHVDNELVPALVSKRPVSPKAIKALQSALEEIHYMMDQLFKTAEAVENGRDPLTQTLSRRFLPTILGREVSLSLRRNVPFSVLMVDIDHFKSINDQLGHVAGDSVLRSVAKILLAQCRMSDFVFRYGGEEFLVLLTETAEEKAIQIAERIREAIERSSALAVNGNDIHVTASFGIATFDGHPDYRYLIEDADRALYLAKAAGRNRWQVSKGKHTH</sequence>
<dbReference type="InterPro" id="IPR029787">
    <property type="entry name" value="Nucleotide_cyclase"/>
</dbReference>
<dbReference type="InterPro" id="IPR012292">
    <property type="entry name" value="Globin/Proto"/>
</dbReference>
<keyword evidence="6" id="KW-0548">Nucleotidyltransferase</keyword>
<evidence type="ECO:0000256" key="2">
    <source>
        <dbReference type="ARBA" id="ARBA00015125"/>
    </source>
</evidence>
<dbReference type="Gene3D" id="3.30.70.270">
    <property type="match status" value="1"/>
</dbReference>
<dbReference type="EMBL" id="CP004373">
    <property type="protein sequence ID" value="AHK71323.1"/>
    <property type="molecule type" value="Genomic_DNA"/>
</dbReference>
<dbReference type="GO" id="GO:0005886">
    <property type="term" value="C:plasma membrane"/>
    <property type="evidence" value="ECO:0007669"/>
    <property type="project" value="TreeGrafter"/>
</dbReference>
<dbReference type="GO" id="GO:0043709">
    <property type="term" value="P:cell adhesion involved in single-species biofilm formation"/>
    <property type="evidence" value="ECO:0007669"/>
    <property type="project" value="TreeGrafter"/>
</dbReference>